<evidence type="ECO:0000313" key="18">
    <source>
        <dbReference type="Proteomes" id="UP001254165"/>
    </source>
</evidence>
<keyword evidence="4" id="KW-0597">Phosphoprotein</keyword>
<dbReference type="Gene3D" id="3.30.565.10">
    <property type="entry name" value="Histidine kinase-like ATPase, C-terminal domain"/>
    <property type="match status" value="1"/>
</dbReference>
<dbReference type="EMBL" id="JAUHMF010000001">
    <property type="protein sequence ID" value="MDT8896883.1"/>
    <property type="molecule type" value="Genomic_DNA"/>
</dbReference>
<dbReference type="CDD" id="cd00082">
    <property type="entry name" value="HisKA"/>
    <property type="match status" value="1"/>
</dbReference>
<accession>A0ABU3NKY1</accession>
<keyword evidence="8" id="KW-0418">Kinase</keyword>
<comment type="caution">
    <text evidence="17">The sequence shown here is derived from an EMBL/GenBank/DDBJ whole genome shotgun (WGS) entry which is preliminary data.</text>
</comment>
<dbReference type="InterPro" id="IPR003594">
    <property type="entry name" value="HATPase_dom"/>
</dbReference>
<dbReference type="PROSITE" id="PS50885">
    <property type="entry name" value="HAMP"/>
    <property type="match status" value="1"/>
</dbReference>
<feature type="domain" description="HAMP" evidence="16">
    <location>
        <begin position="192"/>
        <end position="244"/>
    </location>
</feature>
<evidence type="ECO:0000256" key="11">
    <source>
        <dbReference type="ARBA" id="ARBA00023012"/>
    </source>
</evidence>
<keyword evidence="18" id="KW-1185">Reference proteome</keyword>
<dbReference type="GO" id="GO:0005524">
    <property type="term" value="F:ATP binding"/>
    <property type="evidence" value="ECO:0007669"/>
    <property type="project" value="UniProtKB-KW"/>
</dbReference>
<evidence type="ECO:0000256" key="9">
    <source>
        <dbReference type="ARBA" id="ARBA00022840"/>
    </source>
</evidence>
<dbReference type="EC" id="2.7.13.3" evidence="3"/>
<dbReference type="PROSITE" id="PS50112">
    <property type="entry name" value="PAS"/>
    <property type="match status" value="1"/>
</dbReference>
<dbReference type="InterPro" id="IPR004358">
    <property type="entry name" value="Sig_transdc_His_kin-like_C"/>
</dbReference>
<keyword evidence="11" id="KW-0902">Two-component regulatory system</keyword>
<feature type="domain" description="PAS" evidence="15">
    <location>
        <begin position="249"/>
        <end position="297"/>
    </location>
</feature>
<evidence type="ECO:0000256" key="8">
    <source>
        <dbReference type="ARBA" id="ARBA00022777"/>
    </source>
</evidence>
<evidence type="ECO:0000256" key="1">
    <source>
        <dbReference type="ARBA" id="ARBA00000085"/>
    </source>
</evidence>
<comment type="subcellular location">
    <subcellularLocation>
        <location evidence="2">Membrane</location>
        <topology evidence="2">Multi-pass membrane protein</topology>
    </subcellularLocation>
</comment>
<dbReference type="InterPro" id="IPR003660">
    <property type="entry name" value="HAMP_dom"/>
</dbReference>
<dbReference type="InterPro" id="IPR036097">
    <property type="entry name" value="HisK_dim/P_sf"/>
</dbReference>
<dbReference type="SMART" id="SM00387">
    <property type="entry name" value="HATPase_c"/>
    <property type="match status" value="1"/>
</dbReference>
<dbReference type="RefSeq" id="WP_315623499.1">
    <property type="nucleotide sequence ID" value="NZ_JAUHMF010000001.1"/>
</dbReference>
<dbReference type="SUPFAM" id="SSF55785">
    <property type="entry name" value="PYP-like sensor domain (PAS domain)"/>
    <property type="match status" value="1"/>
</dbReference>
<feature type="domain" description="Histidine kinase" evidence="14">
    <location>
        <begin position="370"/>
        <end position="586"/>
    </location>
</feature>
<dbReference type="InterPro" id="IPR035965">
    <property type="entry name" value="PAS-like_dom_sf"/>
</dbReference>
<dbReference type="Pfam" id="PF00672">
    <property type="entry name" value="HAMP"/>
    <property type="match status" value="1"/>
</dbReference>
<evidence type="ECO:0000256" key="13">
    <source>
        <dbReference type="SAM" id="Phobius"/>
    </source>
</evidence>
<keyword evidence="5" id="KW-0808">Transferase</keyword>
<keyword evidence="7" id="KW-0547">Nucleotide-binding</keyword>
<dbReference type="PANTHER" id="PTHR42878">
    <property type="entry name" value="TWO-COMPONENT HISTIDINE KINASE"/>
    <property type="match status" value="1"/>
</dbReference>
<protein>
    <recommendedName>
        <fullName evidence="3">histidine kinase</fullName>
        <ecNumber evidence="3">2.7.13.3</ecNumber>
    </recommendedName>
</protein>
<comment type="catalytic activity">
    <reaction evidence="1">
        <text>ATP + protein L-histidine = ADP + protein N-phospho-L-histidine.</text>
        <dbReference type="EC" id="2.7.13.3"/>
    </reaction>
</comment>
<dbReference type="PANTHER" id="PTHR42878:SF7">
    <property type="entry name" value="SENSOR HISTIDINE KINASE GLRK"/>
    <property type="match status" value="1"/>
</dbReference>
<evidence type="ECO:0000259" key="16">
    <source>
        <dbReference type="PROSITE" id="PS50885"/>
    </source>
</evidence>
<dbReference type="Pfam" id="PF00989">
    <property type="entry name" value="PAS"/>
    <property type="match status" value="1"/>
</dbReference>
<dbReference type="InterPro" id="IPR036890">
    <property type="entry name" value="HATPase_C_sf"/>
</dbReference>
<dbReference type="SMART" id="SM00091">
    <property type="entry name" value="PAS"/>
    <property type="match status" value="1"/>
</dbReference>
<keyword evidence="6 13" id="KW-0812">Transmembrane</keyword>
<evidence type="ECO:0000256" key="7">
    <source>
        <dbReference type="ARBA" id="ARBA00022741"/>
    </source>
</evidence>
<dbReference type="Pfam" id="PF00512">
    <property type="entry name" value="HisKA"/>
    <property type="match status" value="1"/>
</dbReference>
<proteinExistence type="predicted"/>
<dbReference type="CDD" id="cd00130">
    <property type="entry name" value="PAS"/>
    <property type="match status" value="1"/>
</dbReference>
<organism evidence="17 18">
    <name type="scientific">Thermanaerothrix solaris</name>
    <dbReference type="NCBI Taxonomy" id="3058434"/>
    <lineage>
        <taxon>Bacteria</taxon>
        <taxon>Bacillati</taxon>
        <taxon>Chloroflexota</taxon>
        <taxon>Anaerolineae</taxon>
        <taxon>Anaerolineales</taxon>
        <taxon>Anaerolineaceae</taxon>
        <taxon>Thermanaerothrix</taxon>
    </lineage>
</organism>
<dbReference type="SMART" id="SM00388">
    <property type="entry name" value="HisKA"/>
    <property type="match status" value="1"/>
</dbReference>
<feature type="transmembrane region" description="Helical" evidence="13">
    <location>
        <begin position="170"/>
        <end position="194"/>
    </location>
</feature>
<evidence type="ECO:0000256" key="5">
    <source>
        <dbReference type="ARBA" id="ARBA00022679"/>
    </source>
</evidence>
<keyword evidence="9 17" id="KW-0067">ATP-binding</keyword>
<evidence type="ECO:0000256" key="4">
    <source>
        <dbReference type="ARBA" id="ARBA00022553"/>
    </source>
</evidence>
<dbReference type="Pfam" id="PF02518">
    <property type="entry name" value="HATPase_c"/>
    <property type="match status" value="1"/>
</dbReference>
<evidence type="ECO:0000256" key="3">
    <source>
        <dbReference type="ARBA" id="ARBA00012438"/>
    </source>
</evidence>
<keyword evidence="10 13" id="KW-1133">Transmembrane helix</keyword>
<evidence type="ECO:0000256" key="10">
    <source>
        <dbReference type="ARBA" id="ARBA00022989"/>
    </source>
</evidence>
<dbReference type="PROSITE" id="PS50109">
    <property type="entry name" value="HIS_KIN"/>
    <property type="match status" value="1"/>
</dbReference>
<dbReference type="InterPro" id="IPR050351">
    <property type="entry name" value="BphY/WalK/GraS-like"/>
</dbReference>
<evidence type="ECO:0000259" key="14">
    <source>
        <dbReference type="PROSITE" id="PS50109"/>
    </source>
</evidence>
<dbReference type="Gene3D" id="3.30.450.20">
    <property type="entry name" value="PAS domain"/>
    <property type="match status" value="1"/>
</dbReference>
<dbReference type="CDD" id="cd06225">
    <property type="entry name" value="HAMP"/>
    <property type="match status" value="1"/>
</dbReference>
<dbReference type="InterPro" id="IPR005467">
    <property type="entry name" value="His_kinase_dom"/>
</dbReference>
<dbReference type="PRINTS" id="PR00344">
    <property type="entry name" value="BCTRLSENSOR"/>
</dbReference>
<evidence type="ECO:0000259" key="15">
    <source>
        <dbReference type="PROSITE" id="PS50112"/>
    </source>
</evidence>
<evidence type="ECO:0000256" key="2">
    <source>
        <dbReference type="ARBA" id="ARBA00004141"/>
    </source>
</evidence>
<dbReference type="SUPFAM" id="SSF158472">
    <property type="entry name" value="HAMP domain-like"/>
    <property type="match status" value="1"/>
</dbReference>
<evidence type="ECO:0000313" key="17">
    <source>
        <dbReference type="EMBL" id="MDT8896883.1"/>
    </source>
</evidence>
<reference evidence="17 18" key="1">
    <citation type="submission" date="2023-07" db="EMBL/GenBank/DDBJ databases">
        <title>Novel species of Thermanaerothrix with wide hydrolytic capabilities.</title>
        <authorList>
            <person name="Zayulina K.S."/>
            <person name="Podosokorskaya O.A."/>
            <person name="Elcheninov A.G."/>
        </authorList>
    </citation>
    <scope>NUCLEOTIDE SEQUENCE [LARGE SCALE GENOMIC DNA]</scope>
    <source>
        <strain evidence="17 18">4228-RoL</strain>
    </source>
</reference>
<name>A0ABU3NKY1_9CHLR</name>
<dbReference type="Proteomes" id="UP001254165">
    <property type="component" value="Unassembled WGS sequence"/>
</dbReference>
<evidence type="ECO:0000256" key="12">
    <source>
        <dbReference type="ARBA" id="ARBA00023136"/>
    </source>
</evidence>
<feature type="transmembrane region" description="Helical" evidence="13">
    <location>
        <begin position="6"/>
        <end position="32"/>
    </location>
</feature>
<dbReference type="Gene3D" id="1.10.287.130">
    <property type="match status" value="1"/>
</dbReference>
<dbReference type="InterPro" id="IPR000014">
    <property type="entry name" value="PAS"/>
</dbReference>
<dbReference type="SUPFAM" id="SSF55874">
    <property type="entry name" value="ATPase domain of HSP90 chaperone/DNA topoisomerase II/histidine kinase"/>
    <property type="match status" value="1"/>
</dbReference>
<evidence type="ECO:0000256" key="6">
    <source>
        <dbReference type="ARBA" id="ARBA00022692"/>
    </source>
</evidence>
<gene>
    <name evidence="17" type="ORF">QYE77_01290</name>
</gene>
<dbReference type="SUPFAM" id="SSF47384">
    <property type="entry name" value="Homodimeric domain of signal transducing histidine kinase"/>
    <property type="match status" value="1"/>
</dbReference>
<dbReference type="SMART" id="SM00304">
    <property type="entry name" value="HAMP"/>
    <property type="match status" value="1"/>
</dbReference>
<dbReference type="Gene3D" id="6.10.340.10">
    <property type="match status" value="1"/>
</dbReference>
<dbReference type="InterPro" id="IPR003661">
    <property type="entry name" value="HisK_dim/P_dom"/>
</dbReference>
<keyword evidence="12 13" id="KW-0472">Membrane</keyword>
<sequence length="587" mass="65522">MRPSLIWRITLPVMAWAILVAAVGGITVRLSFEHLLLQQHERYLLSQAQIFARQLEDLRREGNQEKTQSALLEFSRSMEAWGAICDPNGVIKVEGWGESWTFPRVDRVRAIVQSGAISDEAGVKFVNSSLGWLGIVTIPLRNGANALTIEYLRVAIFLDEADQALKSITYLMVLLGGVMVITALGVTLLVSRWVTGPLQYLTERIRNWQGNETSLDSIQSRKDEIGLLAQAFSTMANELRSQIEALATERVQFDAVLEYMTDGVVIVDAEGKVRLMNPAAERLFEGRPGGSVGKSLIEVVRHHQLVDLWQKSLNNDRQYNLTLEMTPNRSFVQAIATPLGGTLKGNVLLVIQDLTRVRRLETVRRDFISNVSHELRTPLATLKALTETLQEGALEDPLMARRFLEQMDKEIDNMTQLVRELLELSRIESGKVPLNRQPISPSVLLENAASRMRLQAERVGLTLEVLTNPELPMVLADRERIEQVLINLLHNAIKFTPPGGRIELGAQRRDGEVVFYVKDTGVGISPEALPRIFERFYKADQSRSGGGTGLGLSIARHTVEAHGGRIWAESEVNRGSTFFFSLPLANP</sequence>
<dbReference type="CDD" id="cd00075">
    <property type="entry name" value="HATPase"/>
    <property type="match status" value="1"/>
</dbReference>
<dbReference type="InterPro" id="IPR013767">
    <property type="entry name" value="PAS_fold"/>
</dbReference>